<gene>
    <name evidence="2" type="ORF">V6N12_050451</name>
</gene>
<evidence type="ECO:0000313" key="3">
    <source>
        <dbReference type="Proteomes" id="UP001472677"/>
    </source>
</evidence>
<name>A0ABR2GCE8_9ROSI</name>
<comment type="caution">
    <text evidence="2">The sequence shown here is derived from an EMBL/GenBank/DDBJ whole genome shotgun (WGS) entry which is preliminary data.</text>
</comment>
<dbReference type="Proteomes" id="UP001472677">
    <property type="component" value="Unassembled WGS sequence"/>
</dbReference>
<keyword evidence="3" id="KW-1185">Reference proteome</keyword>
<proteinExistence type="predicted"/>
<reference evidence="2 3" key="1">
    <citation type="journal article" date="2024" name="G3 (Bethesda)">
        <title>Genome assembly of Hibiscus sabdariffa L. provides insights into metabolisms of medicinal natural products.</title>
        <authorList>
            <person name="Kim T."/>
        </authorList>
    </citation>
    <scope>NUCLEOTIDE SEQUENCE [LARGE SCALE GENOMIC DNA]</scope>
    <source>
        <strain evidence="2">TK-2024</strain>
        <tissue evidence="2">Old leaves</tissue>
    </source>
</reference>
<feature type="region of interest" description="Disordered" evidence="1">
    <location>
        <begin position="43"/>
        <end position="77"/>
    </location>
</feature>
<dbReference type="EMBL" id="JBBPBM010000001">
    <property type="protein sequence ID" value="KAK8600598.1"/>
    <property type="molecule type" value="Genomic_DNA"/>
</dbReference>
<sequence>MAAKTVPSSPIPTYFVALLTKVIQNQEAILHNLFVGDFSQLANPKAHSSTPSYATELVSPATEESAKTATPPESDEV</sequence>
<evidence type="ECO:0000313" key="2">
    <source>
        <dbReference type="EMBL" id="KAK8600598.1"/>
    </source>
</evidence>
<accession>A0ABR2GCE8</accession>
<evidence type="ECO:0000256" key="1">
    <source>
        <dbReference type="SAM" id="MobiDB-lite"/>
    </source>
</evidence>
<organism evidence="2 3">
    <name type="scientific">Hibiscus sabdariffa</name>
    <name type="common">roselle</name>
    <dbReference type="NCBI Taxonomy" id="183260"/>
    <lineage>
        <taxon>Eukaryota</taxon>
        <taxon>Viridiplantae</taxon>
        <taxon>Streptophyta</taxon>
        <taxon>Embryophyta</taxon>
        <taxon>Tracheophyta</taxon>
        <taxon>Spermatophyta</taxon>
        <taxon>Magnoliopsida</taxon>
        <taxon>eudicotyledons</taxon>
        <taxon>Gunneridae</taxon>
        <taxon>Pentapetalae</taxon>
        <taxon>rosids</taxon>
        <taxon>malvids</taxon>
        <taxon>Malvales</taxon>
        <taxon>Malvaceae</taxon>
        <taxon>Malvoideae</taxon>
        <taxon>Hibiscus</taxon>
    </lineage>
</organism>
<feature type="compositionally biased region" description="Polar residues" evidence="1">
    <location>
        <begin position="43"/>
        <end position="53"/>
    </location>
</feature>
<protein>
    <submittedName>
        <fullName evidence="2">Uncharacterized protein</fullName>
    </submittedName>
</protein>